<organism evidence="2 3">
    <name type="scientific">Nesidiocoris tenuis</name>
    <dbReference type="NCBI Taxonomy" id="355587"/>
    <lineage>
        <taxon>Eukaryota</taxon>
        <taxon>Metazoa</taxon>
        <taxon>Ecdysozoa</taxon>
        <taxon>Arthropoda</taxon>
        <taxon>Hexapoda</taxon>
        <taxon>Insecta</taxon>
        <taxon>Pterygota</taxon>
        <taxon>Neoptera</taxon>
        <taxon>Paraneoptera</taxon>
        <taxon>Hemiptera</taxon>
        <taxon>Heteroptera</taxon>
        <taxon>Panheteroptera</taxon>
        <taxon>Cimicomorpha</taxon>
        <taxon>Miridae</taxon>
        <taxon>Dicyphina</taxon>
        <taxon>Nesidiocoris</taxon>
    </lineage>
</organism>
<feature type="compositionally biased region" description="Polar residues" evidence="1">
    <location>
        <begin position="285"/>
        <end position="297"/>
    </location>
</feature>
<proteinExistence type="predicted"/>
<keyword evidence="3" id="KW-1185">Reference proteome</keyword>
<name>A0A6H5HEZ3_9HEMI</name>
<accession>A0A6H5HEZ3</accession>
<sequence>MGIRNYHQVVGLFQDSGTSMRPTGSLKKCPSSSGKHHLNTIFTMIFTIESLQATITQYKTSIQNKTPQIPRSQLWTPSVNRSLGRSNCTHGKYRKLNVDTARMEWRGGPNGVEDFVSASQITGIPARGHSFDEHGGHLSATIVLTFGFVVVPFRDVPTEPFGTSTSSLQLHLQNQPFQNQPPLPPSPSLPTSFSVSVTKSNYVRINSNPRLVKSAIKDAHKSIYNHYLAESDASRLWHVKIHLDGSRRGRHVGIDRSWPVFIPSHHSHTMYNTHSRHQAPPCPHQPNTRRPSSIACT</sequence>
<gene>
    <name evidence="2" type="ORF">NTEN_LOCUS16976</name>
</gene>
<evidence type="ECO:0000313" key="2">
    <source>
        <dbReference type="EMBL" id="CAB0012207.1"/>
    </source>
</evidence>
<dbReference type="Proteomes" id="UP000479000">
    <property type="component" value="Unassembled WGS sequence"/>
</dbReference>
<dbReference type="AlphaFoldDB" id="A0A6H5HEZ3"/>
<evidence type="ECO:0000256" key="1">
    <source>
        <dbReference type="SAM" id="MobiDB-lite"/>
    </source>
</evidence>
<dbReference type="EMBL" id="CADCXU010025082">
    <property type="protein sequence ID" value="CAB0012207.1"/>
    <property type="molecule type" value="Genomic_DNA"/>
</dbReference>
<reference evidence="2 3" key="1">
    <citation type="submission" date="2020-02" db="EMBL/GenBank/DDBJ databases">
        <authorList>
            <person name="Ferguson B K."/>
        </authorList>
    </citation>
    <scope>NUCLEOTIDE SEQUENCE [LARGE SCALE GENOMIC DNA]</scope>
</reference>
<protein>
    <submittedName>
        <fullName evidence="2">Uncharacterized protein</fullName>
    </submittedName>
</protein>
<evidence type="ECO:0000313" key="3">
    <source>
        <dbReference type="Proteomes" id="UP000479000"/>
    </source>
</evidence>
<feature type="region of interest" description="Disordered" evidence="1">
    <location>
        <begin position="270"/>
        <end position="297"/>
    </location>
</feature>